<accession>A0A9W8TJA9</accession>
<evidence type="ECO:0000256" key="2">
    <source>
        <dbReference type="SAM" id="MobiDB-lite"/>
    </source>
</evidence>
<evidence type="ECO:0008006" key="7">
    <source>
        <dbReference type="Google" id="ProtNLM"/>
    </source>
</evidence>
<dbReference type="Gene3D" id="3.40.30.10">
    <property type="entry name" value="Glutaredoxin"/>
    <property type="match status" value="1"/>
</dbReference>
<dbReference type="InterPro" id="IPR036282">
    <property type="entry name" value="Glutathione-S-Trfase_C_sf"/>
</dbReference>
<dbReference type="SUPFAM" id="SSF47616">
    <property type="entry name" value="GST C-terminal domain-like"/>
    <property type="match status" value="1"/>
</dbReference>
<dbReference type="Gene3D" id="1.20.1050.10">
    <property type="match status" value="1"/>
</dbReference>
<keyword evidence="6" id="KW-1185">Reference proteome</keyword>
<evidence type="ECO:0000259" key="4">
    <source>
        <dbReference type="PROSITE" id="PS50405"/>
    </source>
</evidence>
<evidence type="ECO:0000259" key="3">
    <source>
        <dbReference type="PROSITE" id="PS50404"/>
    </source>
</evidence>
<feature type="region of interest" description="Disordered" evidence="2">
    <location>
        <begin position="353"/>
        <end position="385"/>
    </location>
</feature>
<gene>
    <name evidence="5" type="ORF">NPX13_g7624</name>
</gene>
<dbReference type="Pfam" id="PF14420">
    <property type="entry name" value="Clr5"/>
    <property type="match status" value="1"/>
</dbReference>
<feature type="compositionally biased region" description="Basic and acidic residues" evidence="2">
    <location>
        <begin position="271"/>
        <end position="280"/>
    </location>
</feature>
<feature type="region of interest" description="Disordered" evidence="2">
    <location>
        <begin position="406"/>
        <end position="458"/>
    </location>
</feature>
<dbReference type="GO" id="GO:0005737">
    <property type="term" value="C:cytoplasm"/>
    <property type="evidence" value="ECO:0007669"/>
    <property type="project" value="TreeGrafter"/>
</dbReference>
<dbReference type="InterPro" id="IPR050983">
    <property type="entry name" value="GST_Omega/HSP26"/>
</dbReference>
<name>A0A9W8TJA9_9PEZI</name>
<dbReference type="InterPro" id="IPR036249">
    <property type="entry name" value="Thioredoxin-like_sf"/>
</dbReference>
<dbReference type="PROSITE" id="PS50405">
    <property type="entry name" value="GST_CTER"/>
    <property type="match status" value="1"/>
</dbReference>
<evidence type="ECO:0000256" key="1">
    <source>
        <dbReference type="ARBA" id="ARBA00007409"/>
    </source>
</evidence>
<feature type="region of interest" description="Disordered" evidence="2">
    <location>
        <begin position="271"/>
        <end position="292"/>
    </location>
</feature>
<dbReference type="InterPro" id="IPR025676">
    <property type="entry name" value="Clr5_dom"/>
</dbReference>
<evidence type="ECO:0000313" key="5">
    <source>
        <dbReference type="EMBL" id="KAJ3565084.1"/>
    </source>
</evidence>
<dbReference type="AlphaFoldDB" id="A0A9W8TJA9"/>
<dbReference type="Pfam" id="PF13409">
    <property type="entry name" value="GST_N_2"/>
    <property type="match status" value="1"/>
</dbReference>
<proteinExistence type="inferred from homology"/>
<dbReference type="InterPro" id="IPR010987">
    <property type="entry name" value="Glutathione-S-Trfase_C-like"/>
</dbReference>
<protein>
    <recommendedName>
        <fullName evidence="7">GST N-terminal domain-containing protein</fullName>
    </recommendedName>
</protein>
<dbReference type="PROSITE" id="PS50404">
    <property type="entry name" value="GST_NTER"/>
    <property type="match status" value="1"/>
</dbReference>
<dbReference type="CDD" id="cd00570">
    <property type="entry name" value="GST_N_family"/>
    <property type="match status" value="1"/>
</dbReference>
<dbReference type="InterPro" id="IPR004045">
    <property type="entry name" value="Glutathione_S-Trfase_N"/>
</dbReference>
<feature type="compositionally biased region" description="Basic and acidic residues" evidence="2">
    <location>
        <begin position="364"/>
        <end position="381"/>
    </location>
</feature>
<comment type="caution">
    <text evidence="5">The sequence shown here is derived from an EMBL/GenBank/DDBJ whole genome shotgun (WGS) entry which is preliminary data.</text>
</comment>
<dbReference type="SFLD" id="SFLDS00019">
    <property type="entry name" value="Glutathione_Transferase_(cytos"/>
    <property type="match status" value="1"/>
</dbReference>
<dbReference type="PANTHER" id="PTHR43968">
    <property type="match status" value="1"/>
</dbReference>
<dbReference type="EMBL" id="JANPWZ010001532">
    <property type="protein sequence ID" value="KAJ3565084.1"/>
    <property type="molecule type" value="Genomic_DNA"/>
</dbReference>
<feature type="domain" description="GST C-terminal" evidence="4">
    <location>
        <begin position="94"/>
        <end position="230"/>
    </location>
</feature>
<dbReference type="SUPFAM" id="SSF52833">
    <property type="entry name" value="Thioredoxin-like"/>
    <property type="match status" value="1"/>
</dbReference>
<dbReference type="InterPro" id="IPR040079">
    <property type="entry name" value="Glutathione_S-Trfase"/>
</dbReference>
<dbReference type="VEuPathDB" id="FungiDB:F4678DRAFT_253103"/>
<feature type="compositionally biased region" description="Polar residues" evidence="2">
    <location>
        <begin position="406"/>
        <end position="415"/>
    </location>
</feature>
<sequence>MAAATPKLKLYTNHGCPWAHRAHIALSELKVPFDEEIIDLSVPRTAEYLKVNPRGLVPSLRVDDQIITESAVVAGFLADAFPSPLVPASNDPNGPLTRARIAFFVDTYMSKVNGSLFPLIKAATDEERSALIEKTVDAVVKEVEPLLANAGPFFGGSSQLTLAEVLTGSFVIRLWTWPKYGLVPQGIVDQLSIKAPNFSRWAEAVAKHPSVSGIFDAEGTASDFELQSSFISAESSWSIPSLALYYLALLVARCVAIKATEAQMYTYARGGEAERGDTPREPLPNSAPSENVPEVVVKYLPRQSPGSSSPRALSPAAPVVGFPHQKSGLDIDVRPAIPLPSRSHLRTNPRLLDAFSRLSPQPTPRDDPSSDRARREPDQQRRGVSLRMLVPFGVLGDHHEAFIPSDTSSYPSPVSDQAVACSTVPDQAKPSSGADQDTKSDAPVSREGSRRRKTHSPEAWEAVKDDIARLYLEENRRLKDVMAILEEQRGFCASPKMYKTKLTQWKFFKNNRQADVANMLYLQQHRLAMGKESTFRRNGRAIDVAAYMRRKGLRSADLLESAQPGDLPPTLRCRTPPPLPLLPKRIDAPDDFILQEAYLHWSLDHPLMPPQMDANYFRGIDDYQASLAMRSVLLLTHGCWLLSIGRMNDGGAFCRRSFSTIDSVLNDSAHFAVYELLGVISRYPDLGIQRLLWSYLGKYAAKIGNVNENLRRVLGAFARIAQNFSLEHNVDMLQWGRRFSSRQSNGTFDGKPFDYTLIQPWDILPMNRSYHHRYYLNQGTWEAGKIPTATIYSPGGNGDSWSLRADLLLILGNQSAWTDGRIASMAQQMLKEMPSDNPPQYLQFVCLYALAHTYRARCWDKKARDNPDHKRAREYLQKAVEVQSRAWPAGKNYYESLALLETWHHEAGDDIEAEATRQKRDAECQMAFTDLHQ</sequence>
<comment type="similarity">
    <text evidence="1">Belongs to the GST superfamily.</text>
</comment>
<dbReference type="PANTHER" id="PTHR43968:SF8">
    <property type="entry name" value="S-TRANSFERASE, PUTATIVE (AFU_ORTHOLOGUE AFUA_2G00590)-RELATED"/>
    <property type="match status" value="1"/>
</dbReference>
<feature type="domain" description="GST N-terminal" evidence="3">
    <location>
        <begin position="6"/>
        <end position="85"/>
    </location>
</feature>
<dbReference type="VEuPathDB" id="FungiDB:F4678DRAFT_253113"/>
<dbReference type="CDD" id="cd00299">
    <property type="entry name" value="GST_C_family"/>
    <property type="match status" value="1"/>
</dbReference>
<evidence type="ECO:0000313" key="6">
    <source>
        <dbReference type="Proteomes" id="UP001148614"/>
    </source>
</evidence>
<dbReference type="Proteomes" id="UP001148614">
    <property type="component" value="Unassembled WGS sequence"/>
</dbReference>
<organism evidence="5 6">
    <name type="scientific">Xylaria arbuscula</name>
    <dbReference type="NCBI Taxonomy" id="114810"/>
    <lineage>
        <taxon>Eukaryota</taxon>
        <taxon>Fungi</taxon>
        <taxon>Dikarya</taxon>
        <taxon>Ascomycota</taxon>
        <taxon>Pezizomycotina</taxon>
        <taxon>Sordariomycetes</taxon>
        <taxon>Xylariomycetidae</taxon>
        <taxon>Xylariales</taxon>
        <taxon>Xylariaceae</taxon>
        <taxon>Xylaria</taxon>
    </lineage>
</organism>
<reference evidence="5" key="1">
    <citation type="submission" date="2022-07" db="EMBL/GenBank/DDBJ databases">
        <title>Genome Sequence of Xylaria arbuscula.</title>
        <authorList>
            <person name="Buettner E."/>
        </authorList>
    </citation>
    <scope>NUCLEOTIDE SEQUENCE</scope>
    <source>
        <strain evidence="5">VT107</strain>
    </source>
</reference>
<dbReference type="SFLD" id="SFLDG00358">
    <property type="entry name" value="Main_(cytGST)"/>
    <property type="match status" value="1"/>
</dbReference>